<dbReference type="AlphaFoldDB" id="A0A318SP33"/>
<dbReference type="GO" id="GO:0016020">
    <property type="term" value="C:membrane"/>
    <property type="evidence" value="ECO:0007669"/>
    <property type="project" value="InterPro"/>
</dbReference>
<keyword evidence="1" id="KW-0472">Membrane</keyword>
<feature type="transmembrane region" description="Helical" evidence="1">
    <location>
        <begin position="20"/>
        <end position="41"/>
    </location>
</feature>
<sequence length="136" mass="13963">MTVCYATSTVYVPRFVTRAALEMAAGFMLVGTVVTGGPVAVYDADLASIDTTLPSLKATPYLGLVSAAAANLVYFRLVPGLGATRMARVKFAIPKVGTVLGVLILEKAVTPQRLAGLAIILGLVWLGIGAKPAASA</sequence>
<reference evidence="3 4" key="1">
    <citation type="submission" date="2018-06" db="EMBL/GenBank/DDBJ databases">
        <title>Genomic Encyclopedia of Type Strains, Phase III (KMG-III): the genomes of soil and plant-associated and newly described type strains.</title>
        <authorList>
            <person name="Whitman W."/>
        </authorList>
    </citation>
    <scope>NUCLEOTIDE SEQUENCE [LARGE SCALE GENOMIC DNA]</scope>
    <source>
        <strain evidence="3 4">CECT 9025</strain>
    </source>
</reference>
<evidence type="ECO:0000313" key="3">
    <source>
        <dbReference type="EMBL" id="PYE82574.1"/>
    </source>
</evidence>
<feature type="domain" description="EamA" evidence="2">
    <location>
        <begin position="2"/>
        <end position="124"/>
    </location>
</feature>
<dbReference type="SUPFAM" id="SSF103481">
    <property type="entry name" value="Multidrug resistance efflux transporter EmrE"/>
    <property type="match status" value="1"/>
</dbReference>
<evidence type="ECO:0000313" key="4">
    <source>
        <dbReference type="Proteomes" id="UP000248311"/>
    </source>
</evidence>
<protein>
    <submittedName>
        <fullName evidence="3">EamA-like transporter family protein</fullName>
    </submittedName>
</protein>
<dbReference type="Proteomes" id="UP000248311">
    <property type="component" value="Unassembled WGS sequence"/>
</dbReference>
<comment type="caution">
    <text evidence="3">The sequence shown here is derived from an EMBL/GenBank/DDBJ whole genome shotgun (WGS) entry which is preliminary data.</text>
</comment>
<keyword evidence="1" id="KW-1133">Transmembrane helix</keyword>
<dbReference type="EMBL" id="QJTE01000004">
    <property type="protein sequence ID" value="PYE82574.1"/>
    <property type="molecule type" value="Genomic_DNA"/>
</dbReference>
<dbReference type="RefSeq" id="WP_110815228.1">
    <property type="nucleotide sequence ID" value="NZ_QJTE01000004.1"/>
</dbReference>
<evidence type="ECO:0000256" key="1">
    <source>
        <dbReference type="SAM" id="Phobius"/>
    </source>
</evidence>
<name>A0A318SP33_9RHOB</name>
<feature type="transmembrane region" description="Helical" evidence="1">
    <location>
        <begin position="61"/>
        <end position="79"/>
    </location>
</feature>
<proteinExistence type="predicted"/>
<gene>
    <name evidence="3" type="ORF">DFP88_104331</name>
</gene>
<dbReference type="InterPro" id="IPR037185">
    <property type="entry name" value="EmrE-like"/>
</dbReference>
<evidence type="ECO:0000259" key="2">
    <source>
        <dbReference type="Pfam" id="PF00892"/>
    </source>
</evidence>
<accession>A0A318SP33</accession>
<dbReference type="Pfam" id="PF00892">
    <property type="entry name" value="EamA"/>
    <property type="match status" value="1"/>
</dbReference>
<organism evidence="3 4">
    <name type="scientific">Pseudoroseicyclus aestuarii</name>
    <dbReference type="NCBI Taxonomy" id="1795041"/>
    <lineage>
        <taxon>Bacteria</taxon>
        <taxon>Pseudomonadati</taxon>
        <taxon>Pseudomonadota</taxon>
        <taxon>Alphaproteobacteria</taxon>
        <taxon>Rhodobacterales</taxon>
        <taxon>Paracoccaceae</taxon>
        <taxon>Pseudoroseicyclus</taxon>
    </lineage>
</organism>
<keyword evidence="4" id="KW-1185">Reference proteome</keyword>
<dbReference type="OrthoDB" id="9810556at2"/>
<dbReference type="InterPro" id="IPR000620">
    <property type="entry name" value="EamA_dom"/>
</dbReference>
<keyword evidence="1" id="KW-0812">Transmembrane</keyword>